<accession>A0A371FQ12</accession>
<name>A0A371FQ12_MUCPR</name>
<evidence type="ECO:0000256" key="1">
    <source>
        <dbReference type="SAM" id="SignalP"/>
    </source>
</evidence>
<feature type="non-terminal residue" evidence="2">
    <location>
        <position position="1"/>
    </location>
</feature>
<evidence type="ECO:0000313" key="2">
    <source>
        <dbReference type="EMBL" id="RDX80429.1"/>
    </source>
</evidence>
<comment type="caution">
    <text evidence="2">The sequence shown here is derived from an EMBL/GenBank/DDBJ whole genome shotgun (WGS) entry which is preliminary data.</text>
</comment>
<keyword evidence="1" id="KW-0732">Signal</keyword>
<evidence type="ECO:0000313" key="3">
    <source>
        <dbReference type="Proteomes" id="UP000257109"/>
    </source>
</evidence>
<feature type="signal peptide" evidence="1">
    <location>
        <begin position="1"/>
        <end position="17"/>
    </location>
</feature>
<proteinExistence type="predicted"/>
<keyword evidence="3" id="KW-1185">Reference proteome</keyword>
<reference evidence="2" key="1">
    <citation type="submission" date="2018-05" db="EMBL/GenBank/DDBJ databases">
        <title>Draft genome of Mucuna pruriens seed.</title>
        <authorList>
            <person name="Nnadi N.E."/>
            <person name="Vos R."/>
            <person name="Hasami M.H."/>
            <person name="Devisetty U.K."/>
            <person name="Aguiy J.C."/>
        </authorList>
    </citation>
    <scope>NUCLEOTIDE SEQUENCE [LARGE SCALE GENOMIC DNA]</scope>
    <source>
        <strain evidence="2">JCA_2017</strain>
    </source>
</reference>
<dbReference type="EMBL" id="QJKJ01008228">
    <property type="protein sequence ID" value="RDX80429.1"/>
    <property type="molecule type" value="Genomic_DNA"/>
</dbReference>
<organism evidence="2 3">
    <name type="scientific">Mucuna pruriens</name>
    <name type="common">Velvet bean</name>
    <name type="synonym">Dolichos pruriens</name>
    <dbReference type="NCBI Taxonomy" id="157652"/>
    <lineage>
        <taxon>Eukaryota</taxon>
        <taxon>Viridiplantae</taxon>
        <taxon>Streptophyta</taxon>
        <taxon>Embryophyta</taxon>
        <taxon>Tracheophyta</taxon>
        <taxon>Spermatophyta</taxon>
        <taxon>Magnoliopsida</taxon>
        <taxon>eudicotyledons</taxon>
        <taxon>Gunneridae</taxon>
        <taxon>Pentapetalae</taxon>
        <taxon>rosids</taxon>
        <taxon>fabids</taxon>
        <taxon>Fabales</taxon>
        <taxon>Fabaceae</taxon>
        <taxon>Papilionoideae</taxon>
        <taxon>50 kb inversion clade</taxon>
        <taxon>NPAAA clade</taxon>
        <taxon>indigoferoid/millettioid clade</taxon>
        <taxon>Phaseoleae</taxon>
        <taxon>Mucuna</taxon>
    </lineage>
</organism>
<sequence length="93" mass="10943">MHYSFFLFWSYSLQIVAYLINHMPTIVINMTSPFETLFHCAPHYISFLIPTHSMTTQSKNRIYKPKQVHSTSKFPISKLVEPLYLTQALKAFE</sequence>
<gene>
    <name evidence="2" type="ORF">CR513_39028</name>
</gene>
<dbReference type="Proteomes" id="UP000257109">
    <property type="component" value="Unassembled WGS sequence"/>
</dbReference>
<protein>
    <submittedName>
        <fullName evidence="2">Uncharacterized protein</fullName>
    </submittedName>
</protein>
<feature type="chain" id="PRO_5017009877" evidence="1">
    <location>
        <begin position="18"/>
        <end position="93"/>
    </location>
</feature>
<dbReference type="AlphaFoldDB" id="A0A371FQ12"/>